<evidence type="ECO:0000313" key="1">
    <source>
        <dbReference type="EMBL" id="GES91219.1"/>
    </source>
</evidence>
<comment type="caution">
    <text evidence="1">The sequence shown here is derived from an EMBL/GenBank/DDBJ whole genome shotgun (WGS) entry which is preliminary data.</text>
</comment>
<dbReference type="Gene3D" id="3.60.10.10">
    <property type="entry name" value="Endonuclease/exonuclease/phosphatase"/>
    <property type="match status" value="1"/>
</dbReference>
<evidence type="ECO:0008006" key="3">
    <source>
        <dbReference type="Google" id="ProtNLM"/>
    </source>
</evidence>
<dbReference type="EMBL" id="BLAL01000197">
    <property type="protein sequence ID" value="GES91219.1"/>
    <property type="molecule type" value="Genomic_DNA"/>
</dbReference>
<dbReference type="Proteomes" id="UP000615446">
    <property type="component" value="Unassembled WGS sequence"/>
</dbReference>
<dbReference type="InterPro" id="IPR036691">
    <property type="entry name" value="Endo/exonu/phosph_ase_sf"/>
</dbReference>
<proteinExistence type="predicted"/>
<gene>
    <name evidence="1" type="ORF">RCL2_001805100</name>
</gene>
<name>A0A8H3QVX1_9GLOM</name>
<organism evidence="1 2">
    <name type="scientific">Rhizophagus clarus</name>
    <dbReference type="NCBI Taxonomy" id="94130"/>
    <lineage>
        <taxon>Eukaryota</taxon>
        <taxon>Fungi</taxon>
        <taxon>Fungi incertae sedis</taxon>
        <taxon>Mucoromycota</taxon>
        <taxon>Glomeromycotina</taxon>
        <taxon>Glomeromycetes</taxon>
        <taxon>Glomerales</taxon>
        <taxon>Glomeraceae</taxon>
        <taxon>Rhizophagus</taxon>
    </lineage>
</organism>
<accession>A0A8H3QVX1</accession>
<dbReference type="AlphaFoldDB" id="A0A8H3QVX1"/>
<reference evidence="1" key="1">
    <citation type="submission" date="2019-10" db="EMBL/GenBank/DDBJ databases">
        <title>Conservation and host-specific expression of non-tandemly repeated heterogenous ribosome RNA gene in arbuscular mycorrhizal fungi.</title>
        <authorList>
            <person name="Maeda T."/>
            <person name="Kobayashi Y."/>
            <person name="Nakagawa T."/>
            <person name="Ezawa T."/>
            <person name="Yamaguchi K."/>
            <person name="Bino T."/>
            <person name="Nishimoto Y."/>
            <person name="Shigenobu S."/>
            <person name="Kawaguchi M."/>
        </authorList>
    </citation>
    <scope>NUCLEOTIDE SEQUENCE</scope>
    <source>
        <strain evidence="1">HR1</strain>
    </source>
</reference>
<sequence length="232" mass="27191">MLKFYSIDNFINDNLNKGAGNSIIILDLLYKHLMNINSFNGRIISLRFMFAKNTTLDVIGVYLPPLKDLNIDWNKDLARYTQAKNLLNLIKERNLKDCHKTLLSSTENTFFSSTSSTRIDYIYGNTTVINHTANLTNEDTNNFYNSDHYIISCYITTQNLFNLQLLQDIAWSKYAEIRIKVDNKRHLNETYITKKPECWNNYTQLLETNLNQKKHISSTPITANLRDRWMQD</sequence>
<protein>
    <recommendedName>
        <fullName evidence="3">Endonuclease/exonuclease/phosphatase domain-containing protein</fullName>
    </recommendedName>
</protein>
<evidence type="ECO:0000313" key="2">
    <source>
        <dbReference type="Proteomes" id="UP000615446"/>
    </source>
</evidence>
<dbReference type="SUPFAM" id="SSF56219">
    <property type="entry name" value="DNase I-like"/>
    <property type="match status" value="1"/>
</dbReference>